<proteinExistence type="predicted"/>
<keyword evidence="2" id="KW-1185">Reference proteome</keyword>
<gene>
    <name evidence="1" type="ORF">I1A49_46405</name>
</gene>
<evidence type="ECO:0000313" key="1">
    <source>
        <dbReference type="EMBL" id="QPI61356.1"/>
    </source>
</evidence>
<organism evidence="1 2">
    <name type="scientific">Streptomyces malaysiensis</name>
    <dbReference type="NCBI Taxonomy" id="92644"/>
    <lineage>
        <taxon>Bacteria</taxon>
        <taxon>Bacillati</taxon>
        <taxon>Actinomycetota</taxon>
        <taxon>Actinomycetes</taxon>
        <taxon>Kitasatosporales</taxon>
        <taxon>Streptomycetaceae</taxon>
        <taxon>Streptomyces</taxon>
        <taxon>Streptomyces violaceusniger group</taxon>
    </lineage>
</organism>
<accession>A0ABX6WLV5</accession>
<name>A0ABX6WLV5_STRMQ</name>
<evidence type="ECO:0000313" key="2">
    <source>
        <dbReference type="Proteomes" id="UP000663421"/>
    </source>
</evidence>
<sequence length="162" mass="18005">MHERSFFRLFPDKRDVFFHSMETMQREAVAVIAGTPEGTSPVDAVVAAFGQRCEAIQRNRHAALVRQSVIAANPELRERDLTKHAELAASMAEALRERGAAEQAATLAAEVAMCVFRGALARWYGDLERQDLRTLFRDSFDELSSVLADGSRDQALPTTSRP</sequence>
<reference evidence="1 2" key="1">
    <citation type="submission" date="2020-11" db="EMBL/GenBank/DDBJ databases">
        <title>Complete genome sequence unveiled secondary metabolic potentials in Streptomyces solisilvae HNM0141.</title>
        <authorList>
            <person name="Huang X."/>
        </authorList>
    </citation>
    <scope>NUCLEOTIDE SEQUENCE [LARGE SCALE GENOMIC DNA]</scope>
    <source>
        <strain evidence="1 2">HNM0141</strain>
    </source>
</reference>
<protein>
    <submittedName>
        <fullName evidence="1">TetR family transcriptional regulator</fullName>
    </submittedName>
</protein>
<dbReference type="Gene3D" id="1.10.357.10">
    <property type="entry name" value="Tetracycline Repressor, domain 2"/>
    <property type="match status" value="1"/>
</dbReference>
<dbReference type="Proteomes" id="UP000663421">
    <property type="component" value="Chromosome"/>
</dbReference>
<dbReference type="EMBL" id="CP065050">
    <property type="protein sequence ID" value="QPI61356.1"/>
    <property type="molecule type" value="Genomic_DNA"/>
</dbReference>